<sequence>MVYGLIIAGIIFPIFAVIGGIYGYIKRKDTPVLLEISHLDYQIRSVWVSVAASLVGSILIGLMSGVGLLLLAVQIWYLVRVINGAIKYFKKQEVLNPESWWL</sequence>
<dbReference type="EMBL" id="MUYA01000012">
    <property type="protein sequence ID" value="OOR98481.1"/>
    <property type="molecule type" value="Genomic_DNA"/>
</dbReference>
<feature type="transmembrane region" description="Helical" evidence="1">
    <location>
        <begin position="6"/>
        <end position="25"/>
    </location>
</feature>
<dbReference type="STRING" id="734.B0187_08450"/>
<keyword evidence="1" id="KW-1133">Transmembrane helix</keyword>
<gene>
    <name evidence="2" type="ORF">B0187_08450</name>
</gene>
<name>A0A1T0AR61_9PAST</name>
<keyword evidence="3" id="KW-1185">Reference proteome</keyword>
<keyword evidence="1" id="KW-0812">Transmembrane</keyword>
<evidence type="ECO:0000313" key="3">
    <source>
        <dbReference type="Proteomes" id="UP000190867"/>
    </source>
</evidence>
<keyword evidence="1" id="KW-0472">Membrane</keyword>
<feature type="transmembrane region" description="Helical" evidence="1">
    <location>
        <begin position="46"/>
        <end position="79"/>
    </location>
</feature>
<organism evidence="2 3">
    <name type="scientific">Haemophilus paracuniculus</name>
    <dbReference type="NCBI Taxonomy" id="734"/>
    <lineage>
        <taxon>Bacteria</taxon>
        <taxon>Pseudomonadati</taxon>
        <taxon>Pseudomonadota</taxon>
        <taxon>Gammaproteobacteria</taxon>
        <taxon>Pasteurellales</taxon>
        <taxon>Pasteurellaceae</taxon>
        <taxon>Haemophilus</taxon>
    </lineage>
</organism>
<accession>A0A1T0AR61</accession>
<protein>
    <recommendedName>
        <fullName evidence="4">DUF4870 domain-containing protein</fullName>
    </recommendedName>
</protein>
<evidence type="ECO:0000313" key="2">
    <source>
        <dbReference type="EMBL" id="OOR98481.1"/>
    </source>
</evidence>
<dbReference type="Proteomes" id="UP000190867">
    <property type="component" value="Unassembled WGS sequence"/>
</dbReference>
<reference evidence="2 3" key="1">
    <citation type="submission" date="2017-02" db="EMBL/GenBank/DDBJ databases">
        <title>Draft genome sequence of Haemophilus paracuniculus CCUG 43573 type strain.</title>
        <authorList>
            <person name="Engstrom-Jakobsson H."/>
            <person name="Salva-Serra F."/>
            <person name="Thorell K."/>
            <person name="Gonzales-Siles L."/>
            <person name="Karlsson R."/>
            <person name="Boulund F."/>
            <person name="Engstrand L."/>
            <person name="Kristiansson E."/>
            <person name="Moore E."/>
        </authorList>
    </citation>
    <scope>NUCLEOTIDE SEQUENCE [LARGE SCALE GENOMIC DNA]</scope>
    <source>
        <strain evidence="2 3">CCUG 43573</strain>
    </source>
</reference>
<evidence type="ECO:0000256" key="1">
    <source>
        <dbReference type="SAM" id="Phobius"/>
    </source>
</evidence>
<dbReference type="AlphaFoldDB" id="A0A1T0AR61"/>
<comment type="caution">
    <text evidence="2">The sequence shown here is derived from an EMBL/GenBank/DDBJ whole genome shotgun (WGS) entry which is preliminary data.</text>
</comment>
<proteinExistence type="predicted"/>
<evidence type="ECO:0008006" key="4">
    <source>
        <dbReference type="Google" id="ProtNLM"/>
    </source>
</evidence>